<comment type="caution">
    <text evidence="10">The sequence shown here is derived from an EMBL/GenBank/DDBJ whole genome shotgun (WGS) entry which is preliminary data.</text>
</comment>
<dbReference type="PRINTS" id="PR00421">
    <property type="entry name" value="THIOREDOXIN"/>
</dbReference>
<evidence type="ECO:0000256" key="2">
    <source>
        <dbReference type="ARBA" id="ARBA00022448"/>
    </source>
</evidence>
<evidence type="ECO:0000256" key="7">
    <source>
        <dbReference type="PIRSR" id="PIRSR000077-1"/>
    </source>
</evidence>
<dbReference type="EMBL" id="BMKR01000021">
    <property type="protein sequence ID" value="GGF94076.1"/>
    <property type="molecule type" value="Genomic_DNA"/>
</dbReference>
<dbReference type="InterPro" id="IPR036249">
    <property type="entry name" value="Thioredoxin-like_sf"/>
</dbReference>
<protein>
    <recommendedName>
        <fullName evidence="6">Thioredoxin</fullName>
    </recommendedName>
</protein>
<dbReference type="InterPro" id="IPR013766">
    <property type="entry name" value="Thioredoxin_domain"/>
</dbReference>
<keyword evidence="5 8" id="KW-0676">Redox-active center</keyword>
<comment type="similarity">
    <text evidence="1 6">Belongs to the thioredoxin family.</text>
</comment>
<dbReference type="PANTHER" id="PTHR45663:SF11">
    <property type="entry name" value="GEO12009P1"/>
    <property type="match status" value="1"/>
</dbReference>
<keyword evidence="2" id="KW-0813">Transport</keyword>
<organism evidence="10 11">
    <name type="scientific">Paenibacillus albidus</name>
    <dbReference type="NCBI Taxonomy" id="2041023"/>
    <lineage>
        <taxon>Bacteria</taxon>
        <taxon>Bacillati</taxon>
        <taxon>Bacillota</taxon>
        <taxon>Bacilli</taxon>
        <taxon>Bacillales</taxon>
        <taxon>Paenibacillaceae</taxon>
        <taxon>Paenibacillus</taxon>
    </lineage>
</organism>
<dbReference type="Pfam" id="PF00085">
    <property type="entry name" value="Thioredoxin"/>
    <property type="match status" value="1"/>
</dbReference>
<dbReference type="RefSeq" id="WP_189028662.1">
    <property type="nucleotide sequence ID" value="NZ_BMKR01000021.1"/>
</dbReference>
<evidence type="ECO:0000259" key="9">
    <source>
        <dbReference type="PROSITE" id="PS51352"/>
    </source>
</evidence>
<keyword evidence="11" id="KW-1185">Reference proteome</keyword>
<feature type="site" description="Deprotonates C-terminal active site Cys" evidence="7">
    <location>
        <position position="25"/>
    </location>
</feature>
<feature type="site" description="Contributes to redox potential value" evidence="7">
    <location>
        <position position="32"/>
    </location>
</feature>
<dbReference type="PANTHER" id="PTHR45663">
    <property type="entry name" value="GEO12009P1"/>
    <property type="match status" value="1"/>
</dbReference>
<dbReference type="PROSITE" id="PS51352">
    <property type="entry name" value="THIOREDOXIN_2"/>
    <property type="match status" value="1"/>
</dbReference>
<dbReference type="SUPFAM" id="SSF52833">
    <property type="entry name" value="Thioredoxin-like"/>
    <property type="match status" value="1"/>
</dbReference>
<reference evidence="10" key="1">
    <citation type="journal article" date="2014" name="Int. J. Syst. Evol. Microbiol.">
        <title>Complete genome sequence of Corynebacterium casei LMG S-19264T (=DSM 44701T), isolated from a smear-ripened cheese.</title>
        <authorList>
            <consortium name="US DOE Joint Genome Institute (JGI-PGF)"/>
            <person name="Walter F."/>
            <person name="Albersmeier A."/>
            <person name="Kalinowski J."/>
            <person name="Ruckert C."/>
        </authorList>
    </citation>
    <scope>NUCLEOTIDE SEQUENCE</scope>
    <source>
        <strain evidence="10">CGMCC 1.16134</strain>
    </source>
</reference>
<sequence>MTMIQAQQAEEVRTQIHAGGTVLVDYGAAWCPPCKVLLPILEELDQEYSGEAVTIIKVDCDEFPELASEAGVMGMPTVVIYQDGQPMEKLIGLRPKSAYQGVLSKYVHSPTF</sequence>
<evidence type="ECO:0000313" key="10">
    <source>
        <dbReference type="EMBL" id="GGF94076.1"/>
    </source>
</evidence>
<accession>A0A917CRI3</accession>
<feature type="active site" description="Nucleophile" evidence="7">
    <location>
        <position position="31"/>
    </location>
</feature>
<dbReference type="CDD" id="cd02947">
    <property type="entry name" value="TRX_family"/>
    <property type="match status" value="1"/>
</dbReference>
<dbReference type="GO" id="GO:0015035">
    <property type="term" value="F:protein-disulfide reductase activity"/>
    <property type="evidence" value="ECO:0007669"/>
    <property type="project" value="InterPro"/>
</dbReference>
<feature type="site" description="Contributes to redox potential value" evidence="7">
    <location>
        <position position="33"/>
    </location>
</feature>
<evidence type="ECO:0000256" key="5">
    <source>
        <dbReference type="ARBA" id="ARBA00023284"/>
    </source>
</evidence>
<evidence type="ECO:0000256" key="6">
    <source>
        <dbReference type="PIRNR" id="PIRNR000077"/>
    </source>
</evidence>
<dbReference type="GO" id="GO:0045454">
    <property type="term" value="P:cell redox homeostasis"/>
    <property type="evidence" value="ECO:0007669"/>
    <property type="project" value="TreeGrafter"/>
</dbReference>
<gene>
    <name evidence="10" type="primary">trxA</name>
    <name evidence="10" type="ORF">GCM10010912_43790</name>
</gene>
<evidence type="ECO:0000256" key="4">
    <source>
        <dbReference type="ARBA" id="ARBA00023157"/>
    </source>
</evidence>
<dbReference type="Proteomes" id="UP000637643">
    <property type="component" value="Unassembled WGS sequence"/>
</dbReference>
<evidence type="ECO:0000256" key="8">
    <source>
        <dbReference type="PIRSR" id="PIRSR000077-4"/>
    </source>
</evidence>
<evidence type="ECO:0000313" key="11">
    <source>
        <dbReference type="Proteomes" id="UP000637643"/>
    </source>
</evidence>
<evidence type="ECO:0000256" key="1">
    <source>
        <dbReference type="ARBA" id="ARBA00008987"/>
    </source>
</evidence>
<dbReference type="PIRSF" id="PIRSF000077">
    <property type="entry name" value="Thioredoxin"/>
    <property type="match status" value="1"/>
</dbReference>
<dbReference type="GO" id="GO:0005829">
    <property type="term" value="C:cytosol"/>
    <property type="evidence" value="ECO:0007669"/>
    <property type="project" value="TreeGrafter"/>
</dbReference>
<feature type="disulfide bond" description="Redox-active" evidence="8">
    <location>
        <begin position="31"/>
        <end position="34"/>
    </location>
</feature>
<dbReference type="Gene3D" id="3.40.30.10">
    <property type="entry name" value="Glutaredoxin"/>
    <property type="match status" value="1"/>
</dbReference>
<dbReference type="InterPro" id="IPR005746">
    <property type="entry name" value="Thioredoxin"/>
</dbReference>
<name>A0A917CRI3_9BACL</name>
<keyword evidence="3" id="KW-0249">Electron transport</keyword>
<reference evidence="10" key="2">
    <citation type="submission" date="2020-09" db="EMBL/GenBank/DDBJ databases">
        <authorList>
            <person name="Sun Q."/>
            <person name="Zhou Y."/>
        </authorList>
    </citation>
    <scope>NUCLEOTIDE SEQUENCE</scope>
    <source>
        <strain evidence="10">CGMCC 1.16134</strain>
    </source>
</reference>
<keyword evidence="4 8" id="KW-1015">Disulfide bond</keyword>
<proteinExistence type="inferred from homology"/>
<dbReference type="AlphaFoldDB" id="A0A917CRI3"/>
<evidence type="ECO:0000256" key="3">
    <source>
        <dbReference type="ARBA" id="ARBA00022982"/>
    </source>
</evidence>
<feature type="active site" description="Nucleophile" evidence="7">
    <location>
        <position position="34"/>
    </location>
</feature>
<feature type="domain" description="Thioredoxin" evidence="9">
    <location>
        <begin position="1"/>
        <end position="108"/>
    </location>
</feature>